<dbReference type="Pfam" id="PF23282">
    <property type="entry name" value="WHD_ROQ1"/>
    <property type="match status" value="1"/>
</dbReference>
<dbReference type="InterPro" id="IPR036390">
    <property type="entry name" value="WH_DNA-bd_sf"/>
</dbReference>
<dbReference type="SMART" id="SM00382">
    <property type="entry name" value="AAA"/>
    <property type="match status" value="1"/>
</dbReference>
<feature type="region of interest" description="Disordered" evidence="3">
    <location>
        <begin position="802"/>
        <end position="822"/>
    </location>
</feature>
<dbReference type="Pfam" id="PF00931">
    <property type="entry name" value="NB-ARC"/>
    <property type="match status" value="1"/>
</dbReference>
<evidence type="ECO:0000256" key="2">
    <source>
        <dbReference type="ARBA" id="ARBA00022737"/>
    </source>
</evidence>
<dbReference type="InterPro" id="IPR035897">
    <property type="entry name" value="Toll_tir_struct_dom_sf"/>
</dbReference>
<reference evidence="5 6" key="1">
    <citation type="journal article" date="2023" name="Life. Sci Alliance">
        <title>Evolutionary insights into 3D genome organization and epigenetic landscape of Vigna mungo.</title>
        <authorList>
            <person name="Junaid A."/>
            <person name="Singh B."/>
            <person name="Bhatia S."/>
        </authorList>
    </citation>
    <scope>NUCLEOTIDE SEQUENCE [LARGE SCALE GENOMIC DNA]</scope>
    <source>
        <strain evidence="5">Urdbean</strain>
    </source>
</reference>
<dbReference type="GO" id="GO:0006952">
    <property type="term" value="P:defense response"/>
    <property type="evidence" value="ECO:0007669"/>
    <property type="project" value="InterPro"/>
</dbReference>
<dbReference type="EMBL" id="CP144698">
    <property type="protein sequence ID" value="WVZ17061.1"/>
    <property type="molecule type" value="Genomic_DNA"/>
</dbReference>
<evidence type="ECO:0000313" key="5">
    <source>
        <dbReference type="EMBL" id="WVZ17061.1"/>
    </source>
</evidence>
<dbReference type="Gene3D" id="3.80.10.10">
    <property type="entry name" value="Ribonuclease Inhibitor"/>
    <property type="match status" value="1"/>
</dbReference>
<dbReference type="Gene3D" id="3.40.50.300">
    <property type="entry name" value="P-loop containing nucleotide triphosphate hydrolases"/>
    <property type="match status" value="1"/>
</dbReference>
<sequence>MEITNAIELHMEHWRDAFSEEADTIFDSNYIGSGLRTVHSEIRLLKLHWQEKVLKAYGNELYCRRTSDIERHLEHCASALIEATDISTAFQSSFQKLQAYNRIESLVEYWRAALCETAEILRLVVQHYRGITDNEINYIEKHARDALREAAGISGVVILNSRSESEAVKNIVKNVTSLLDKTELFVAHNPVGVESRVQEMVQLLQQKQSNDVLLLGVWGMGGIGKTTIARAIYNKIGRNFEGRSFLADIREVWGQEAGHVCLQEQLLFDIHKENNTKIHNIESGKVILRERLRHKKILLILDDVNKLQQLNALCGNREWFGSGSRIIITTRDIHLLRGQRVDQVFAMTGMNVDESIELFSWHAFKQASPKEEFIELSRNVVAYAGGLPLALQVLGSYLFDMEVTQWKSVLEKLRKIPNDEVQEKLKISYDGLSDDTEKGIFLDIACFFIGKDRNDVIHILNGCGLFAENGIRVLVERSLVTVDDRNQLGMHDLLRDMGREIVRSKSPMELEERSRLWFHEDVLDVLSKETGTKFIEGLTLKLPRTNTKSLRTKAFMNMKKLRLLQLSGVELVGDFEYLSKDLRWLCWHGFPFAFIPTSFYQGSLVSIELENSKITMVWKATQLMEKLKIINLSHSHYLTKTPDFLNLPNLEKLILMDCPRLSEVSYTIGHLTKIDKLEEDLEQMESLTTLVADRTAIRRVPFSIVRSKSIGYISLCGYEGFSRNVFPSIIWSWMSPVNSLSSRVQTLVDMASLVSLDIQNSSSNQLSYISEELPKLQSLWIECGSDLQLSRDTTSILDALNARNSEESESSGTTSQNITTSDGGDCLVPGDCYPDWLTFSSEGSSVTFEIPQVNGRSLKTMMCHIHYSSSDSITSDGLKNLLVINHTKSTIQLYKRNALASFDDEEWQRVLSNIEPGNKVQIVVVFWSRITVNKTSIYLIYEAIDEKVEHYHAPNMNVPRSIFPAVESMEDMRASPPESTFIRVMLMDVGFLQVQRRYRRRFRSKNGVYKDIRHCVNRRP</sequence>
<dbReference type="Proteomes" id="UP001374535">
    <property type="component" value="Chromosome 3"/>
</dbReference>
<dbReference type="PANTHER" id="PTHR11017">
    <property type="entry name" value="LEUCINE-RICH REPEAT-CONTAINING PROTEIN"/>
    <property type="match status" value="1"/>
</dbReference>
<proteinExistence type="predicted"/>
<dbReference type="AlphaFoldDB" id="A0AAQ3NXT8"/>
<keyword evidence="2" id="KW-0677">Repeat</keyword>
<keyword evidence="6" id="KW-1185">Reference proteome</keyword>
<dbReference type="InterPro" id="IPR032675">
    <property type="entry name" value="LRR_dom_sf"/>
</dbReference>
<dbReference type="InterPro" id="IPR042197">
    <property type="entry name" value="Apaf_helical"/>
</dbReference>
<dbReference type="InterPro" id="IPR002182">
    <property type="entry name" value="NB-ARC"/>
</dbReference>
<accession>A0AAQ3NXT8</accession>
<evidence type="ECO:0000259" key="4">
    <source>
        <dbReference type="SMART" id="SM00382"/>
    </source>
</evidence>
<organism evidence="5 6">
    <name type="scientific">Vigna mungo</name>
    <name type="common">Black gram</name>
    <name type="synonym">Phaseolus mungo</name>
    <dbReference type="NCBI Taxonomy" id="3915"/>
    <lineage>
        <taxon>Eukaryota</taxon>
        <taxon>Viridiplantae</taxon>
        <taxon>Streptophyta</taxon>
        <taxon>Embryophyta</taxon>
        <taxon>Tracheophyta</taxon>
        <taxon>Spermatophyta</taxon>
        <taxon>Magnoliopsida</taxon>
        <taxon>eudicotyledons</taxon>
        <taxon>Gunneridae</taxon>
        <taxon>Pentapetalae</taxon>
        <taxon>rosids</taxon>
        <taxon>fabids</taxon>
        <taxon>Fabales</taxon>
        <taxon>Fabaceae</taxon>
        <taxon>Papilionoideae</taxon>
        <taxon>50 kb inversion clade</taxon>
        <taxon>NPAAA clade</taxon>
        <taxon>indigoferoid/millettioid clade</taxon>
        <taxon>Phaseoleae</taxon>
        <taxon>Vigna</taxon>
    </lineage>
</organism>
<dbReference type="InterPro" id="IPR044974">
    <property type="entry name" value="Disease_R_plants"/>
</dbReference>
<dbReference type="SUPFAM" id="SSF52058">
    <property type="entry name" value="L domain-like"/>
    <property type="match status" value="1"/>
</dbReference>
<feature type="compositionally biased region" description="Polar residues" evidence="3">
    <location>
        <begin position="812"/>
        <end position="822"/>
    </location>
</feature>
<dbReference type="PRINTS" id="PR00364">
    <property type="entry name" value="DISEASERSIST"/>
</dbReference>
<gene>
    <name evidence="5" type="ORF">V8G54_010043</name>
</gene>
<dbReference type="InterPro" id="IPR058192">
    <property type="entry name" value="WHD_ROQ1-like"/>
</dbReference>
<dbReference type="InterPro" id="IPR003593">
    <property type="entry name" value="AAA+_ATPase"/>
</dbReference>
<dbReference type="SUPFAM" id="SSF52540">
    <property type="entry name" value="P-loop containing nucleoside triphosphate hydrolases"/>
    <property type="match status" value="1"/>
</dbReference>
<evidence type="ECO:0000256" key="3">
    <source>
        <dbReference type="SAM" id="MobiDB-lite"/>
    </source>
</evidence>
<dbReference type="Gene3D" id="1.10.8.430">
    <property type="entry name" value="Helical domain of apoptotic protease-activating factors"/>
    <property type="match status" value="1"/>
</dbReference>
<dbReference type="GO" id="GO:0043531">
    <property type="term" value="F:ADP binding"/>
    <property type="evidence" value="ECO:0007669"/>
    <property type="project" value="InterPro"/>
</dbReference>
<dbReference type="InterPro" id="IPR027417">
    <property type="entry name" value="P-loop_NTPase"/>
</dbReference>
<evidence type="ECO:0000313" key="6">
    <source>
        <dbReference type="Proteomes" id="UP001374535"/>
    </source>
</evidence>
<name>A0AAQ3NXT8_VIGMU</name>
<feature type="domain" description="AAA+ ATPase" evidence="4">
    <location>
        <begin position="211"/>
        <end position="351"/>
    </location>
</feature>
<dbReference type="Gene3D" id="3.40.50.10140">
    <property type="entry name" value="Toll/interleukin-1 receptor homology (TIR) domain"/>
    <property type="match status" value="1"/>
</dbReference>
<protein>
    <recommendedName>
        <fullName evidence="4">AAA+ ATPase domain-containing protein</fullName>
    </recommendedName>
</protein>
<evidence type="ECO:0000256" key="1">
    <source>
        <dbReference type="ARBA" id="ARBA00022614"/>
    </source>
</evidence>
<dbReference type="SUPFAM" id="SSF46785">
    <property type="entry name" value="Winged helix' DNA-binding domain"/>
    <property type="match status" value="1"/>
</dbReference>
<dbReference type="PANTHER" id="PTHR11017:SF271">
    <property type="entry name" value="DISEASE RESISTANCE PROTEIN (TIR-NBS-LRR CLASS) FAMILY"/>
    <property type="match status" value="1"/>
</dbReference>
<keyword evidence="1" id="KW-0433">Leucine-rich repeat</keyword>